<feature type="signal peptide" evidence="1">
    <location>
        <begin position="1"/>
        <end position="17"/>
    </location>
</feature>
<comment type="caution">
    <text evidence="2">The sequence shown here is derived from an EMBL/GenBank/DDBJ whole genome shotgun (WGS) entry which is preliminary data.</text>
</comment>
<sequence>MVVCVVVAVTALRLALSLSVGSVLSEDSEEYDTCMLVEEDYQYLCPGKCSWIVRDLCFERNTRNGSARKTCETAGQGRCIAECAGVQMCLEYCDLLYNPQTKN</sequence>
<dbReference type="AlphaFoldDB" id="A0A4S2LS27"/>
<organism evidence="2 3">
    <name type="scientific">Opisthorchis felineus</name>
    <dbReference type="NCBI Taxonomy" id="147828"/>
    <lineage>
        <taxon>Eukaryota</taxon>
        <taxon>Metazoa</taxon>
        <taxon>Spiralia</taxon>
        <taxon>Lophotrochozoa</taxon>
        <taxon>Platyhelminthes</taxon>
        <taxon>Trematoda</taxon>
        <taxon>Digenea</taxon>
        <taxon>Opisthorchiida</taxon>
        <taxon>Opisthorchiata</taxon>
        <taxon>Opisthorchiidae</taxon>
        <taxon>Opisthorchis</taxon>
    </lineage>
</organism>
<dbReference type="EMBL" id="SJOL01007002">
    <property type="protein sequence ID" value="TGZ63848.1"/>
    <property type="molecule type" value="Genomic_DNA"/>
</dbReference>
<gene>
    <name evidence="2" type="ORF">CRM22_006682</name>
</gene>
<evidence type="ECO:0000313" key="2">
    <source>
        <dbReference type="EMBL" id="TGZ63848.1"/>
    </source>
</evidence>
<accession>A0A4S2LS27</accession>
<reference evidence="2 3" key="1">
    <citation type="journal article" date="2019" name="BMC Genomics">
        <title>New insights from Opisthorchis felineus genome: update on genomics of the epidemiologically important liver flukes.</title>
        <authorList>
            <person name="Ershov N.I."/>
            <person name="Mordvinov V.A."/>
            <person name="Prokhortchouk E.B."/>
            <person name="Pakharukova M.Y."/>
            <person name="Gunbin K.V."/>
            <person name="Ustyantsev K."/>
            <person name="Genaev M.A."/>
            <person name="Blinov A.G."/>
            <person name="Mazur A."/>
            <person name="Boulygina E."/>
            <person name="Tsygankova S."/>
            <person name="Khrameeva E."/>
            <person name="Chekanov N."/>
            <person name="Fan G."/>
            <person name="Xiao A."/>
            <person name="Zhang H."/>
            <person name="Xu X."/>
            <person name="Yang H."/>
            <person name="Solovyev V."/>
            <person name="Lee S.M."/>
            <person name="Liu X."/>
            <person name="Afonnikov D.A."/>
            <person name="Skryabin K.G."/>
        </authorList>
    </citation>
    <scope>NUCLEOTIDE SEQUENCE [LARGE SCALE GENOMIC DNA]</scope>
    <source>
        <strain evidence="2">AK-0245</strain>
        <tissue evidence="2">Whole organism</tissue>
    </source>
</reference>
<feature type="chain" id="PRO_5020645290" evidence="1">
    <location>
        <begin position="18"/>
        <end position="103"/>
    </location>
</feature>
<protein>
    <submittedName>
        <fullName evidence="2">Uncharacterized protein</fullName>
    </submittedName>
</protein>
<proteinExistence type="predicted"/>
<keyword evidence="1" id="KW-0732">Signal</keyword>
<keyword evidence="3" id="KW-1185">Reference proteome</keyword>
<evidence type="ECO:0000313" key="3">
    <source>
        <dbReference type="Proteomes" id="UP000308267"/>
    </source>
</evidence>
<evidence type="ECO:0000256" key="1">
    <source>
        <dbReference type="SAM" id="SignalP"/>
    </source>
</evidence>
<name>A0A4S2LS27_OPIFE</name>
<dbReference type="OrthoDB" id="10411709at2759"/>
<dbReference type="Proteomes" id="UP000308267">
    <property type="component" value="Unassembled WGS sequence"/>
</dbReference>